<evidence type="ECO:0000256" key="9">
    <source>
        <dbReference type="ARBA" id="ARBA00023136"/>
    </source>
</evidence>
<keyword evidence="9 14" id="KW-0472">Membrane</keyword>
<evidence type="ECO:0000256" key="10">
    <source>
        <dbReference type="ARBA" id="ARBA00023455"/>
    </source>
</evidence>
<comment type="subcellular location">
    <subcellularLocation>
        <location evidence="1">Cell inner membrane</location>
        <topology evidence="1">Multi-pass membrane protein</topology>
    </subcellularLocation>
</comment>
<comment type="similarity">
    <text evidence="10">Belongs to the ABC transporter superfamily. Siderophore-Fe(3+) uptake transporter (SIUT) (TC 3.A.1.21) family.</text>
</comment>
<dbReference type="SUPFAM" id="SSF52540">
    <property type="entry name" value="P-loop containing nucleoside triphosphate hydrolases"/>
    <property type="match status" value="1"/>
</dbReference>
<evidence type="ECO:0000256" key="8">
    <source>
        <dbReference type="ARBA" id="ARBA00022989"/>
    </source>
</evidence>
<dbReference type="InterPro" id="IPR011527">
    <property type="entry name" value="ABC1_TM_dom"/>
</dbReference>
<dbReference type="Pfam" id="PF00664">
    <property type="entry name" value="ABC_membrane"/>
    <property type="match status" value="1"/>
</dbReference>
<dbReference type="InterPro" id="IPR039421">
    <property type="entry name" value="Type_1_exporter"/>
</dbReference>
<comment type="caution">
    <text evidence="17">The sequence shown here is derived from an EMBL/GenBank/DDBJ whole genome shotgun (WGS) entry which is preliminary data.</text>
</comment>
<dbReference type="GO" id="GO:0140359">
    <property type="term" value="F:ABC-type transporter activity"/>
    <property type="evidence" value="ECO:0007669"/>
    <property type="project" value="InterPro"/>
</dbReference>
<keyword evidence="3" id="KW-1003">Cell membrane</keyword>
<evidence type="ECO:0000256" key="11">
    <source>
        <dbReference type="ARBA" id="ARBA00055053"/>
    </source>
</evidence>
<keyword evidence="3" id="KW-0997">Cell inner membrane</keyword>
<dbReference type="GO" id="GO:0005524">
    <property type="term" value="F:ATP binding"/>
    <property type="evidence" value="ECO:0007669"/>
    <property type="project" value="UniProtKB-KW"/>
</dbReference>
<dbReference type="CDD" id="cd07346">
    <property type="entry name" value="ABC_6TM_exporters"/>
    <property type="match status" value="1"/>
</dbReference>
<feature type="transmembrane region" description="Helical" evidence="14">
    <location>
        <begin position="257"/>
        <end position="276"/>
    </location>
</feature>
<evidence type="ECO:0000256" key="5">
    <source>
        <dbReference type="ARBA" id="ARBA00022741"/>
    </source>
</evidence>
<reference evidence="17" key="2">
    <citation type="submission" date="2024-05" db="EMBL/GenBank/DDBJ databases">
        <authorList>
            <person name="Wolfe A."/>
        </authorList>
    </citation>
    <scope>NUCLEOTIDE SEQUENCE</scope>
    <source>
        <strain evidence="17">UMB1064</strain>
    </source>
</reference>
<evidence type="ECO:0000313" key="17">
    <source>
        <dbReference type="EMBL" id="MEO3716688.1"/>
    </source>
</evidence>
<feature type="domain" description="ABC transporter" evidence="15">
    <location>
        <begin position="385"/>
        <end position="619"/>
    </location>
</feature>
<dbReference type="Pfam" id="PF00005">
    <property type="entry name" value="ABC_tran"/>
    <property type="match status" value="1"/>
</dbReference>
<dbReference type="InterPro" id="IPR036640">
    <property type="entry name" value="ABC1_TM_sf"/>
</dbReference>
<evidence type="ECO:0000256" key="13">
    <source>
        <dbReference type="ARBA" id="ARBA00071747"/>
    </source>
</evidence>
<dbReference type="PANTHER" id="PTHR24221:SF654">
    <property type="entry name" value="ATP-BINDING CASSETTE SUB-FAMILY B MEMBER 6"/>
    <property type="match status" value="1"/>
</dbReference>
<dbReference type="Proteomes" id="UP001223646">
    <property type="component" value="Unassembled WGS sequence"/>
</dbReference>
<dbReference type="PROSITE" id="PS00211">
    <property type="entry name" value="ABC_TRANSPORTER_1"/>
    <property type="match status" value="1"/>
</dbReference>
<evidence type="ECO:0000256" key="12">
    <source>
        <dbReference type="ARBA" id="ARBA00061644"/>
    </source>
</evidence>
<dbReference type="GO" id="GO:0005886">
    <property type="term" value="C:plasma membrane"/>
    <property type="evidence" value="ECO:0007669"/>
    <property type="project" value="UniProtKB-SubCell"/>
</dbReference>
<dbReference type="AlphaFoldDB" id="A0AAW9SU77"/>
<reference evidence="17" key="1">
    <citation type="submission" date="2023-05" db="EMBL/GenBank/DDBJ databases">
        <authorList>
            <person name="Du J."/>
        </authorList>
    </citation>
    <scope>NUCLEOTIDE SEQUENCE</scope>
    <source>
        <strain evidence="17">UMB1064</strain>
    </source>
</reference>
<keyword evidence="4 14" id="KW-0812">Transmembrane</keyword>
<dbReference type="PROSITE" id="PS50929">
    <property type="entry name" value="ABC_TM1F"/>
    <property type="match status" value="1"/>
</dbReference>
<evidence type="ECO:0000256" key="14">
    <source>
        <dbReference type="SAM" id="Phobius"/>
    </source>
</evidence>
<evidence type="ECO:0000256" key="3">
    <source>
        <dbReference type="ARBA" id="ARBA00022519"/>
    </source>
</evidence>
<protein>
    <recommendedName>
        <fullName evidence="13">Fatty acid ABC transporter ATP-binding/permease protein</fullName>
    </recommendedName>
</protein>
<proteinExistence type="inferred from homology"/>
<dbReference type="Gene3D" id="3.40.50.300">
    <property type="entry name" value="P-loop containing nucleotide triphosphate hydrolases"/>
    <property type="match status" value="1"/>
</dbReference>
<evidence type="ECO:0000259" key="15">
    <source>
        <dbReference type="PROSITE" id="PS50893"/>
    </source>
</evidence>
<sequence>MRLLSRILSTTRVLWPFYIGVIICSLATAAASLISPFLIRDATDAIVGAVSSDEGLSQAAMSNTTRTVIWLVIGLLIADLTQTIVHNIGGYLGDVMTARMREILSTRYYAKLLSLPQRYFDSQVTGTIIARLERSITNITQFLQAFSNNFFPMLLTVGAVLAITAWYYWPLAVLLIIVFPVYTLLTALTSRRWQKVEAKKNEQIDIAGGRFAEVIGQVKVVRSFTAELREIAFFGSRFRRTISLTHEQSTWWHRMDALRGGILNVIFAGIYLLLFLRTLSGEFSIGTMVMLIQLINMARQPVTMMSFLVDAAQRAVAGSRDYFKVMELTPEARTQPELLSAATANNGNVDPTANGSISAAETNDSAYQLTLIRAAEQEAMDAPVVDFDAVDFAYEEDKPVLSNVSFQAYSGQKVALVGESGGGKSTIVNLLLGFYAPTAGRLRVLGSDVSEVSGSTLRAGSAVVFQDSSLFSGTIRENIAYGKPNATDEEVIAAAKKANADNFIRSFADGYDTTIGERGLKLSGGQKQRIAIARAILKDAPLLILDEATSALDTKAEREVQRGLDKLMEGRTTVIIAHRLSTISDVDTIVTLRDGHVDEVGAPAELAQTDGIYAELLRLTASASAADRLRLKSYGIKG</sequence>
<feature type="transmembrane region" description="Helical" evidence="14">
    <location>
        <begin position="173"/>
        <end position="190"/>
    </location>
</feature>
<feature type="transmembrane region" description="Helical" evidence="14">
    <location>
        <begin position="150"/>
        <end position="167"/>
    </location>
</feature>
<dbReference type="Gene3D" id="1.20.1560.10">
    <property type="entry name" value="ABC transporter type 1, transmembrane domain"/>
    <property type="match status" value="1"/>
</dbReference>
<dbReference type="InterPro" id="IPR017871">
    <property type="entry name" value="ABC_transporter-like_CS"/>
</dbReference>
<comment type="function">
    <text evidence="11">ABC transporter involved in fatty acid import. Transmembrane domains (TMD) form a pore in the membrane and the ATP-binding domain (NBD) is responsible for energy generation.</text>
</comment>
<organism evidence="17 18">
    <name type="scientific">Corynebacterium amycolatum</name>
    <dbReference type="NCBI Taxonomy" id="43765"/>
    <lineage>
        <taxon>Bacteria</taxon>
        <taxon>Bacillati</taxon>
        <taxon>Actinomycetota</taxon>
        <taxon>Actinomycetes</taxon>
        <taxon>Mycobacteriales</taxon>
        <taxon>Corynebacteriaceae</taxon>
        <taxon>Corynebacterium</taxon>
    </lineage>
</organism>
<feature type="domain" description="ABC transmembrane type-1" evidence="16">
    <location>
        <begin position="19"/>
        <end position="314"/>
    </location>
</feature>
<evidence type="ECO:0000313" key="18">
    <source>
        <dbReference type="Proteomes" id="UP001223646"/>
    </source>
</evidence>
<evidence type="ECO:0000256" key="4">
    <source>
        <dbReference type="ARBA" id="ARBA00022692"/>
    </source>
</evidence>
<evidence type="ECO:0000256" key="1">
    <source>
        <dbReference type="ARBA" id="ARBA00004429"/>
    </source>
</evidence>
<dbReference type="EMBL" id="JASOOY020000011">
    <property type="protein sequence ID" value="MEO3716688.1"/>
    <property type="molecule type" value="Genomic_DNA"/>
</dbReference>
<dbReference type="PANTHER" id="PTHR24221">
    <property type="entry name" value="ATP-BINDING CASSETTE SUB-FAMILY B"/>
    <property type="match status" value="1"/>
</dbReference>
<dbReference type="PROSITE" id="PS50893">
    <property type="entry name" value="ABC_TRANSPORTER_2"/>
    <property type="match status" value="1"/>
</dbReference>
<feature type="transmembrane region" description="Helical" evidence="14">
    <location>
        <begin position="12"/>
        <end position="34"/>
    </location>
</feature>
<evidence type="ECO:0000256" key="6">
    <source>
        <dbReference type="ARBA" id="ARBA00022840"/>
    </source>
</evidence>
<dbReference type="InterPro" id="IPR003439">
    <property type="entry name" value="ABC_transporter-like_ATP-bd"/>
</dbReference>
<dbReference type="SMART" id="SM00382">
    <property type="entry name" value="AAA"/>
    <property type="match status" value="1"/>
</dbReference>
<dbReference type="FunFam" id="3.40.50.300:FF:000287">
    <property type="entry name" value="Multidrug ABC transporter ATP-binding protein"/>
    <property type="match status" value="1"/>
</dbReference>
<accession>A0AAW9SU77</accession>
<dbReference type="GO" id="GO:0016887">
    <property type="term" value="F:ATP hydrolysis activity"/>
    <property type="evidence" value="ECO:0007669"/>
    <property type="project" value="InterPro"/>
</dbReference>
<keyword evidence="8 14" id="KW-1133">Transmembrane helix</keyword>
<keyword evidence="2" id="KW-0813">Transport</keyword>
<comment type="similarity">
    <text evidence="12">Belongs to the ABC transporter superfamily. Lipid exporter (TC 3.A.1.106) family.</text>
</comment>
<name>A0AAW9SU77_CORAY</name>
<dbReference type="RefSeq" id="WP_284825690.1">
    <property type="nucleotide sequence ID" value="NZ_JASOOY020000011.1"/>
</dbReference>
<gene>
    <name evidence="17" type="ORF">QP460_003675</name>
</gene>
<feature type="transmembrane region" description="Helical" evidence="14">
    <location>
        <begin position="68"/>
        <end position="92"/>
    </location>
</feature>
<dbReference type="InterPro" id="IPR003593">
    <property type="entry name" value="AAA+_ATPase"/>
</dbReference>
<evidence type="ECO:0000259" key="16">
    <source>
        <dbReference type="PROSITE" id="PS50929"/>
    </source>
</evidence>
<dbReference type="InterPro" id="IPR027417">
    <property type="entry name" value="P-loop_NTPase"/>
</dbReference>
<keyword evidence="7" id="KW-1278">Translocase</keyword>
<evidence type="ECO:0000256" key="2">
    <source>
        <dbReference type="ARBA" id="ARBA00022448"/>
    </source>
</evidence>
<keyword evidence="5" id="KW-0547">Nucleotide-binding</keyword>
<evidence type="ECO:0000256" key="7">
    <source>
        <dbReference type="ARBA" id="ARBA00022967"/>
    </source>
</evidence>
<dbReference type="SUPFAM" id="SSF90123">
    <property type="entry name" value="ABC transporter transmembrane region"/>
    <property type="match status" value="1"/>
</dbReference>
<keyword evidence="6 17" id="KW-0067">ATP-binding</keyword>